<evidence type="ECO:0000313" key="1">
    <source>
        <dbReference type="EMBL" id="MFK9091724.1"/>
    </source>
</evidence>
<name>A0ABW8RH11_9BACI</name>
<proteinExistence type="predicted"/>
<dbReference type="Proteomes" id="UP001623041">
    <property type="component" value="Unassembled WGS sequence"/>
</dbReference>
<organism evidence="1 2">
    <name type="scientific">Bacillus salipaludis</name>
    <dbReference type="NCBI Taxonomy" id="2547811"/>
    <lineage>
        <taxon>Bacteria</taxon>
        <taxon>Bacillati</taxon>
        <taxon>Bacillota</taxon>
        <taxon>Bacilli</taxon>
        <taxon>Bacillales</taxon>
        <taxon>Bacillaceae</taxon>
        <taxon>Bacillus</taxon>
    </lineage>
</organism>
<keyword evidence="2" id="KW-1185">Reference proteome</keyword>
<accession>A0ABW8RH11</accession>
<sequence length="439" mass="51313">MNSFTVKDRTERKAIIDTEIKLSKRVESTLFRGKMRECPVIRVPIDLPIYRMKNGRTQVEQFLYIREKNESNDFFKNGEENQTVQFIQHQFLLKLSKDNKGPIYNELEHVTSQRERLLITSDGVIVNGNRREAAMRDLFLKDPRVFKEFSHVDVVVLPPEATEKDIEMIETELQLKPETKLDYGWIERRLKLRLHVNDLKIPRDEIKKVYRFKREDEINVELQQLALAEEFLEKYLETPYAYREVTKSEQIFKDLQKALSGKSGEEEEIRRLLGFLLAKESENLGDRVYDFRQLFGNRFEDVLDKYAEEQGITLNPETAIDLFTEFDEDNEDDDDPLAGLEVEKPSKYSPLKEIFNNQGKTKDTAENLIKILESVKQQQKEETIKMIGLKNSQEALRLLNEIDLGKSDPLTHQQIQGQLKAVLNVANKLLSDLMVSNPK</sequence>
<dbReference type="EMBL" id="JBJHQH010000005">
    <property type="protein sequence ID" value="MFK9091724.1"/>
    <property type="molecule type" value="Genomic_DNA"/>
</dbReference>
<gene>
    <name evidence="1" type="ORF">ACJEBI_09525</name>
</gene>
<evidence type="ECO:0000313" key="2">
    <source>
        <dbReference type="Proteomes" id="UP001623041"/>
    </source>
</evidence>
<comment type="caution">
    <text evidence="1">The sequence shown here is derived from an EMBL/GenBank/DDBJ whole genome shotgun (WGS) entry which is preliminary data.</text>
</comment>
<protein>
    <submittedName>
        <fullName evidence="1">Uncharacterized protein</fullName>
    </submittedName>
</protein>
<dbReference type="RefSeq" id="WP_406580343.1">
    <property type="nucleotide sequence ID" value="NZ_JBJHQH010000005.1"/>
</dbReference>
<reference evidence="1 2" key="1">
    <citation type="submission" date="2024-11" db="EMBL/GenBank/DDBJ databases">
        <authorList>
            <person name="Lucas J.A."/>
        </authorList>
    </citation>
    <scope>NUCLEOTIDE SEQUENCE [LARGE SCALE GENOMIC DNA]</scope>
    <source>
        <strain evidence="1 2">Z 5.4</strain>
    </source>
</reference>